<keyword evidence="3" id="KW-1185">Reference proteome</keyword>
<evidence type="ECO:0000313" key="3">
    <source>
        <dbReference type="Proteomes" id="UP000004995"/>
    </source>
</evidence>
<name>K3YDD6_SETIT</name>
<feature type="region of interest" description="Disordered" evidence="1">
    <location>
        <begin position="481"/>
        <end position="513"/>
    </location>
</feature>
<evidence type="ECO:0000256" key="1">
    <source>
        <dbReference type="SAM" id="MobiDB-lite"/>
    </source>
</evidence>
<feature type="compositionally biased region" description="Basic residues" evidence="1">
    <location>
        <begin position="486"/>
        <end position="503"/>
    </location>
</feature>
<protein>
    <submittedName>
        <fullName evidence="2">Uncharacterized protein</fullName>
    </submittedName>
</protein>
<dbReference type="EnsemblPlants" id="KQK96432">
    <property type="protein sequence ID" value="KQK96432"/>
    <property type="gene ID" value="SETIT_012241mg"/>
</dbReference>
<proteinExistence type="predicted"/>
<organism evidence="2 3">
    <name type="scientific">Setaria italica</name>
    <name type="common">Foxtail millet</name>
    <name type="synonym">Panicum italicum</name>
    <dbReference type="NCBI Taxonomy" id="4555"/>
    <lineage>
        <taxon>Eukaryota</taxon>
        <taxon>Viridiplantae</taxon>
        <taxon>Streptophyta</taxon>
        <taxon>Embryophyta</taxon>
        <taxon>Tracheophyta</taxon>
        <taxon>Spermatophyta</taxon>
        <taxon>Magnoliopsida</taxon>
        <taxon>Liliopsida</taxon>
        <taxon>Poales</taxon>
        <taxon>Poaceae</taxon>
        <taxon>PACMAD clade</taxon>
        <taxon>Panicoideae</taxon>
        <taxon>Panicodae</taxon>
        <taxon>Paniceae</taxon>
        <taxon>Cenchrinae</taxon>
        <taxon>Setaria</taxon>
    </lineage>
</organism>
<feature type="compositionally biased region" description="Basic and acidic residues" evidence="1">
    <location>
        <begin position="101"/>
        <end position="123"/>
    </location>
</feature>
<dbReference type="PANTHER" id="PTHR47689:SF2">
    <property type="entry name" value="TETRATRICOPEPTIDE REPEAT (TPR)-LIKE SUPERFAMILY PROTEIN"/>
    <property type="match status" value="1"/>
</dbReference>
<dbReference type="Proteomes" id="UP000004995">
    <property type="component" value="Unassembled WGS sequence"/>
</dbReference>
<dbReference type="eggNOG" id="KOG1840">
    <property type="taxonomic scope" value="Eukaryota"/>
</dbReference>
<dbReference type="AlphaFoldDB" id="K3YDD6"/>
<sequence length="542" mass="57184">STHSPAVLLPASVELLPNGGACLTGPADRPDSGIRSTPFSSPAQAMLLPVAALARCFGGGSDGEASREDAGEERRVRRRGVARGAVAPVRVAVGSLGGGGGRREGRRRWAEWRRGAGQEGGWEREGAINEGAAAAAAAARRARRWFPSRAAVSAPHPVRRWPHPTCRCRPSRAGRTPSLRPASVPPPLGLARIAAAQRRARPAPPSPARDRDPIGRTMAAAYRRLLLLRRIPHPQFQPAAATYCLSPTAAAAAALVKPSSPSAAERIETPLSTLRPGFTSDSNFKYGWHCKLGSSVGAVLIGQAAFFLGLSNGYAFAQEDSVSPAATSEQAEVNATGLQRIEDGSVVSNEHTVKWRIFTDNGRDFFQKANLAGGDLSPPVPRTDPAADRGGGRCGSSSERRESSRAAVARSSRRARTVAREAWRLERQQARAAAARARAAARRGLRLGSASAGGQRPAAGGMWAARSRGLTGSHGRLQWLQETTGHRRHRRAGRGPRGRRGSGGRRGAGTPKQHQGLLSYLLPPLGHEQCAVPQGGDRGAVG</sequence>
<feature type="region of interest" description="Disordered" evidence="1">
    <location>
        <begin position="163"/>
        <end position="187"/>
    </location>
</feature>
<reference evidence="2" key="2">
    <citation type="submission" date="2018-08" db="UniProtKB">
        <authorList>
            <consortium name="EnsemblPlants"/>
        </authorList>
    </citation>
    <scope>IDENTIFICATION</scope>
    <source>
        <strain evidence="2">Yugu1</strain>
    </source>
</reference>
<evidence type="ECO:0000313" key="2">
    <source>
        <dbReference type="EnsemblPlants" id="KQK96432"/>
    </source>
</evidence>
<dbReference type="PANTHER" id="PTHR47689">
    <property type="entry name" value="TETRATRICOPEPTIDE REPEAT (TPR)-LIKE SUPERFAMILY PROTEIN"/>
    <property type="match status" value="1"/>
</dbReference>
<dbReference type="EMBL" id="AGNK02004130">
    <property type="status" value="NOT_ANNOTATED_CDS"/>
    <property type="molecule type" value="Genomic_DNA"/>
</dbReference>
<dbReference type="Gramene" id="KQK96432">
    <property type="protein sequence ID" value="KQK96432"/>
    <property type="gene ID" value="SETIT_012241mg"/>
</dbReference>
<feature type="region of interest" description="Disordered" evidence="1">
    <location>
        <begin position="369"/>
        <end position="418"/>
    </location>
</feature>
<dbReference type="STRING" id="4555.K3YDD6"/>
<dbReference type="HOGENOM" id="CLU_503087_0_0_1"/>
<reference evidence="3" key="1">
    <citation type="journal article" date="2012" name="Nat. Biotechnol.">
        <title>Reference genome sequence of the model plant Setaria.</title>
        <authorList>
            <person name="Bennetzen J.L."/>
            <person name="Schmutz J."/>
            <person name="Wang H."/>
            <person name="Percifield R."/>
            <person name="Hawkins J."/>
            <person name="Pontaroli A.C."/>
            <person name="Estep M."/>
            <person name="Feng L."/>
            <person name="Vaughn J.N."/>
            <person name="Grimwood J."/>
            <person name="Jenkins J."/>
            <person name="Barry K."/>
            <person name="Lindquist E."/>
            <person name="Hellsten U."/>
            <person name="Deshpande S."/>
            <person name="Wang X."/>
            <person name="Wu X."/>
            <person name="Mitros T."/>
            <person name="Triplett J."/>
            <person name="Yang X."/>
            <person name="Ye C.Y."/>
            <person name="Mauro-Herrera M."/>
            <person name="Wang L."/>
            <person name="Li P."/>
            <person name="Sharma M."/>
            <person name="Sharma R."/>
            <person name="Ronald P.C."/>
            <person name="Panaud O."/>
            <person name="Kellogg E.A."/>
            <person name="Brutnell T.P."/>
            <person name="Doust A.N."/>
            <person name="Tuskan G.A."/>
            <person name="Rokhsar D."/>
            <person name="Devos K.M."/>
        </authorList>
    </citation>
    <scope>NUCLEOTIDE SEQUENCE [LARGE SCALE GENOMIC DNA]</scope>
    <source>
        <strain evidence="3">cv. Yugu1</strain>
    </source>
</reference>
<dbReference type="InParanoid" id="K3YDD6"/>
<feature type="region of interest" description="Disordered" evidence="1">
    <location>
        <begin position="96"/>
        <end position="123"/>
    </location>
</feature>
<accession>K3YDD6</accession>